<dbReference type="GO" id="GO:0016757">
    <property type="term" value="F:glycosyltransferase activity"/>
    <property type="evidence" value="ECO:0007669"/>
    <property type="project" value="UniProtKB-KW"/>
</dbReference>
<dbReference type="PANTHER" id="PTHR20961">
    <property type="entry name" value="GLYCOSYLTRANSFERASE"/>
    <property type="match status" value="1"/>
</dbReference>
<evidence type="ECO:0000256" key="2">
    <source>
        <dbReference type="ARBA" id="ARBA00022679"/>
    </source>
</evidence>
<reference evidence="5 6" key="1">
    <citation type="submission" date="2019-07" db="EMBL/GenBank/DDBJ databases">
        <title>Whole genome shotgun sequence of Adhaeribacter aerolatus NBRC 106133.</title>
        <authorList>
            <person name="Hosoyama A."/>
            <person name="Uohara A."/>
            <person name="Ohji S."/>
            <person name="Ichikawa N."/>
        </authorList>
    </citation>
    <scope>NUCLEOTIDE SEQUENCE [LARGE SCALE GENOMIC DNA]</scope>
    <source>
        <strain evidence="5 6">NBRC 106133</strain>
    </source>
</reference>
<dbReference type="InterPro" id="IPR007657">
    <property type="entry name" value="Glycosyltransferase_61"/>
</dbReference>
<sequence length="379" mass="43909">MGKRMWLKTIYRHISNWLNYYYSFTSVYQHPHKRIIRPGYWVEFSQPEKEFLNLCAASFGYETDYSRGYRQKEISVISLADVTFLGNSGALVKEQKVIKESVFDQLRLTKSPAFRSPALMLPNHKSGRFTSLMHLPWAEQSNYHWFLDCLPRLYAILQTLVEPTILIIPVNLPVFQQETLSFLLQNNPLLSLQRISKSQKWHLPTFILPTFLSNHYSGFLPPEVLHFMREGIWQGYGVKSQPVKNRIYVSRSKASKRRILSEEAIIKILKNYNFNIIYAEDLSYREQVQLFYNAEIIVGVHGAGLTNILFSQQATIIELHPADLVRSHYFMICKALGFKYHYLLGSTGNTKQDFRIDSQALNQLLNAVLGKTDSGLANI</sequence>
<keyword evidence="2" id="KW-0808">Transferase</keyword>
<evidence type="ECO:0000259" key="4">
    <source>
        <dbReference type="Pfam" id="PF04577"/>
    </source>
</evidence>
<evidence type="ECO:0000313" key="5">
    <source>
        <dbReference type="EMBL" id="GEO04639.1"/>
    </source>
</evidence>
<protein>
    <recommendedName>
        <fullName evidence="4">Glycosyltransferase 61 catalytic domain-containing protein</fullName>
    </recommendedName>
</protein>
<keyword evidence="6" id="KW-1185">Reference proteome</keyword>
<proteinExistence type="predicted"/>
<dbReference type="AlphaFoldDB" id="A0A512AY53"/>
<dbReference type="Proteomes" id="UP000321532">
    <property type="component" value="Unassembled WGS sequence"/>
</dbReference>
<name>A0A512AY53_9BACT</name>
<feature type="domain" description="Glycosyltransferase 61 catalytic" evidence="4">
    <location>
        <begin position="143"/>
        <end position="316"/>
    </location>
</feature>
<gene>
    <name evidence="5" type="ORF">AAE02nite_23030</name>
</gene>
<evidence type="ECO:0000256" key="3">
    <source>
        <dbReference type="ARBA" id="ARBA00023180"/>
    </source>
</evidence>
<keyword evidence="1" id="KW-0328">Glycosyltransferase</keyword>
<comment type="caution">
    <text evidence="5">The sequence shown here is derived from an EMBL/GenBank/DDBJ whole genome shotgun (WGS) entry which is preliminary data.</text>
</comment>
<dbReference type="EMBL" id="BJYS01000016">
    <property type="protein sequence ID" value="GEO04639.1"/>
    <property type="molecule type" value="Genomic_DNA"/>
</dbReference>
<dbReference type="Pfam" id="PF04577">
    <property type="entry name" value="Glyco_transf_61"/>
    <property type="match status" value="1"/>
</dbReference>
<evidence type="ECO:0000256" key="1">
    <source>
        <dbReference type="ARBA" id="ARBA00022676"/>
    </source>
</evidence>
<dbReference type="InterPro" id="IPR049625">
    <property type="entry name" value="Glyco_transf_61_cat"/>
</dbReference>
<organism evidence="5 6">
    <name type="scientific">Adhaeribacter aerolatus</name>
    <dbReference type="NCBI Taxonomy" id="670289"/>
    <lineage>
        <taxon>Bacteria</taxon>
        <taxon>Pseudomonadati</taxon>
        <taxon>Bacteroidota</taxon>
        <taxon>Cytophagia</taxon>
        <taxon>Cytophagales</taxon>
        <taxon>Hymenobacteraceae</taxon>
        <taxon>Adhaeribacter</taxon>
    </lineage>
</organism>
<keyword evidence="3" id="KW-0325">Glycoprotein</keyword>
<accession>A0A512AY53</accession>
<evidence type="ECO:0000313" key="6">
    <source>
        <dbReference type="Proteomes" id="UP000321532"/>
    </source>
</evidence>